<dbReference type="RefSeq" id="XP_041154118.1">
    <property type="nucleotide sequence ID" value="XM_041300779.1"/>
</dbReference>
<sequence length="258" mass="28976">MTFALAQHPFGGEVVDVTIISVSLEQPNSTSCVDRSGLKLATGAQQELKVWKYIAQDHLQHINDLSPPGAVSLTAQEPTFVTSLHWLHSGDDAGCLLATYLYQGIICREPESGETRWAIPLRSLIGHADLSPDETWITIFNQHNGIDVYKIPGAIWLTSYHFTIRDNVILPVYWIDEGLRLMAGSDSGTVCVWNVKNDSRLPFLLHGTAETGPRTSIHLFETKELREAGTLRNLQVAHKLHYRMSSLTSWIMEWEAQW</sequence>
<dbReference type="GeneID" id="64594543"/>
<evidence type="ECO:0000313" key="1">
    <source>
        <dbReference type="EMBL" id="KAG1786703.1"/>
    </source>
</evidence>
<dbReference type="InterPro" id="IPR015943">
    <property type="entry name" value="WD40/YVTN_repeat-like_dom_sf"/>
</dbReference>
<dbReference type="AlphaFoldDB" id="A0A9P7AEC0"/>
<dbReference type="Gene3D" id="2.130.10.10">
    <property type="entry name" value="YVTN repeat-like/Quinoprotein amine dehydrogenase"/>
    <property type="match status" value="1"/>
</dbReference>
<accession>A0A9P7AEC0</accession>
<proteinExistence type="predicted"/>
<organism evidence="1 2">
    <name type="scientific">Suillus plorans</name>
    <dbReference type="NCBI Taxonomy" id="116603"/>
    <lineage>
        <taxon>Eukaryota</taxon>
        <taxon>Fungi</taxon>
        <taxon>Dikarya</taxon>
        <taxon>Basidiomycota</taxon>
        <taxon>Agaricomycotina</taxon>
        <taxon>Agaricomycetes</taxon>
        <taxon>Agaricomycetidae</taxon>
        <taxon>Boletales</taxon>
        <taxon>Suillineae</taxon>
        <taxon>Suillaceae</taxon>
        <taxon>Suillus</taxon>
    </lineage>
</organism>
<evidence type="ECO:0000313" key="2">
    <source>
        <dbReference type="Proteomes" id="UP000719766"/>
    </source>
</evidence>
<comment type="caution">
    <text evidence="1">The sequence shown here is derived from an EMBL/GenBank/DDBJ whole genome shotgun (WGS) entry which is preliminary data.</text>
</comment>
<dbReference type="SUPFAM" id="SSF50978">
    <property type="entry name" value="WD40 repeat-like"/>
    <property type="match status" value="1"/>
</dbReference>
<dbReference type="Proteomes" id="UP000719766">
    <property type="component" value="Unassembled WGS sequence"/>
</dbReference>
<name>A0A9P7AEC0_9AGAM</name>
<dbReference type="OrthoDB" id="2602226at2759"/>
<gene>
    <name evidence="1" type="ORF">HD556DRAFT_1313326</name>
</gene>
<keyword evidence="2" id="KW-1185">Reference proteome</keyword>
<reference evidence="1" key="1">
    <citation type="journal article" date="2020" name="New Phytol.">
        <title>Comparative genomics reveals dynamic genome evolution in host specialist ectomycorrhizal fungi.</title>
        <authorList>
            <person name="Lofgren L.A."/>
            <person name="Nguyen N.H."/>
            <person name="Vilgalys R."/>
            <person name="Ruytinx J."/>
            <person name="Liao H.L."/>
            <person name="Branco S."/>
            <person name="Kuo A."/>
            <person name="LaButti K."/>
            <person name="Lipzen A."/>
            <person name="Andreopoulos W."/>
            <person name="Pangilinan J."/>
            <person name="Riley R."/>
            <person name="Hundley H."/>
            <person name="Na H."/>
            <person name="Barry K."/>
            <person name="Grigoriev I.V."/>
            <person name="Stajich J.E."/>
            <person name="Kennedy P.G."/>
        </authorList>
    </citation>
    <scope>NUCLEOTIDE SEQUENCE</scope>
    <source>
        <strain evidence="1">S12</strain>
    </source>
</reference>
<dbReference type="InterPro" id="IPR036322">
    <property type="entry name" value="WD40_repeat_dom_sf"/>
</dbReference>
<dbReference type="EMBL" id="JABBWE010000089">
    <property type="protein sequence ID" value="KAG1786703.1"/>
    <property type="molecule type" value="Genomic_DNA"/>
</dbReference>
<protein>
    <submittedName>
        <fullName evidence="1">Uncharacterized protein</fullName>
    </submittedName>
</protein>